<dbReference type="OrthoDB" id="6433270at2759"/>
<dbReference type="PANTHER" id="PTHR46060:SF1">
    <property type="entry name" value="MARINER MOS1 TRANSPOSASE-LIKE PROTEIN"/>
    <property type="match status" value="1"/>
</dbReference>
<dbReference type="InterPro" id="IPR052709">
    <property type="entry name" value="Transposase-MT_Hybrid"/>
</dbReference>
<evidence type="ECO:0000313" key="1">
    <source>
        <dbReference type="EMBL" id="GFU07338.1"/>
    </source>
</evidence>
<dbReference type="Pfam" id="PF01359">
    <property type="entry name" value="Transposase_1"/>
    <property type="match status" value="1"/>
</dbReference>
<dbReference type="GO" id="GO:0003676">
    <property type="term" value="F:nucleic acid binding"/>
    <property type="evidence" value="ECO:0007669"/>
    <property type="project" value="InterPro"/>
</dbReference>
<dbReference type="Gene3D" id="3.30.420.10">
    <property type="entry name" value="Ribonuclease H-like superfamily/Ribonuclease H"/>
    <property type="match status" value="1"/>
</dbReference>
<reference evidence="1" key="1">
    <citation type="submission" date="2020-08" db="EMBL/GenBank/DDBJ databases">
        <title>Multicomponent nature underlies the extraordinary mechanical properties of spider dragline silk.</title>
        <authorList>
            <person name="Kono N."/>
            <person name="Nakamura H."/>
            <person name="Mori M."/>
            <person name="Yoshida Y."/>
            <person name="Ohtoshi R."/>
            <person name="Malay A.D."/>
            <person name="Moran D.A.P."/>
            <person name="Tomita M."/>
            <person name="Numata K."/>
            <person name="Arakawa K."/>
        </authorList>
    </citation>
    <scope>NUCLEOTIDE SEQUENCE</scope>
</reference>
<comment type="caution">
    <text evidence="1">The sequence shown here is derived from an EMBL/GenBank/DDBJ whole genome shotgun (WGS) entry which is preliminary data.</text>
</comment>
<organism evidence="1 2">
    <name type="scientific">Nephila pilipes</name>
    <name type="common">Giant wood spider</name>
    <name type="synonym">Nephila maculata</name>
    <dbReference type="NCBI Taxonomy" id="299642"/>
    <lineage>
        <taxon>Eukaryota</taxon>
        <taxon>Metazoa</taxon>
        <taxon>Ecdysozoa</taxon>
        <taxon>Arthropoda</taxon>
        <taxon>Chelicerata</taxon>
        <taxon>Arachnida</taxon>
        <taxon>Araneae</taxon>
        <taxon>Araneomorphae</taxon>
        <taxon>Entelegynae</taxon>
        <taxon>Araneoidea</taxon>
        <taxon>Nephilidae</taxon>
        <taxon>Nephila</taxon>
    </lineage>
</organism>
<dbReference type="InterPro" id="IPR036397">
    <property type="entry name" value="RNaseH_sf"/>
</dbReference>
<dbReference type="Proteomes" id="UP000887013">
    <property type="component" value="Unassembled WGS sequence"/>
</dbReference>
<sequence>MLLFFFESHGELFIYFLPQGSTINSKPYCSTLMKLRKAIKSKQPDLLTQQVILLYGNSRPHISRETKTTLQNFLWKVFKHPPDSPNLSSCDIHIFGIPKRAIQETGIHSGDEVKEAAQNFFQNQLLSFYSKVIALLRKWWDLCYNTMAISLDFQ</sequence>
<evidence type="ECO:0000313" key="2">
    <source>
        <dbReference type="Proteomes" id="UP000887013"/>
    </source>
</evidence>
<accession>A0A8X6Q9I7</accession>
<dbReference type="AlphaFoldDB" id="A0A8X6Q9I7"/>
<dbReference type="EMBL" id="BMAW01028428">
    <property type="protein sequence ID" value="GFU07338.1"/>
    <property type="molecule type" value="Genomic_DNA"/>
</dbReference>
<gene>
    <name evidence="1" type="primary">SETMAR_116</name>
    <name evidence="1" type="ORF">NPIL_401971</name>
</gene>
<protein>
    <submittedName>
        <fullName evidence="1">Histone-lysine N-methyltransferase SETMAR</fullName>
    </submittedName>
</protein>
<keyword evidence="2" id="KW-1185">Reference proteome</keyword>
<dbReference type="PANTHER" id="PTHR46060">
    <property type="entry name" value="MARINER MOS1 TRANSPOSASE-LIKE PROTEIN"/>
    <property type="match status" value="1"/>
</dbReference>
<dbReference type="InterPro" id="IPR001888">
    <property type="entry name" value="Transposase_1"/>
</dbReference>
<name>A0A8X6Q9I7_NEPPI</name>
<proteinExistence type="predicted"/>